<organism evidence="2 3">
    <name type="scientific">Nitrosomonas supralitoralis</name>
    <dbReference type="NCBI Taxonomy" id="2116706"/>
    <lineage>
        <taxon>Bacteria</taxon>
        <taxon>Pseudomonadati</taxon>
        <taxon>Pseudomonadota</taxon>
        <taxon>Betaproteobacteria</taxon>
        <taxon>Nitrosomonadales</taxon>
        <taxon>Nitrosomonadaceae</taxon>
        <taxon>Nitrosomonas</taxon>
    </lineage>
</organism>
<dbReference type="InterPro" id="IPR027268">
    <property type="entry name" value="Peptidase_M4/M1_CTD_sf"/>
</dbReference>
<name>A0A2P7NW27_9PROT</name>
<dbReference type="InterPro" id="IPR001478">
    <property type="entry name" value="PDZ"/>
</dbReference>
<dbReference type="GO" id="GO:0008270">
    <property type="term" value="F:zinc ion binding"/>
    <property type="evidence" value="ECO:0007669"/>
    <property type="project" value="InterPro"/>
</dbReference>
<evidence type="ECO:0000313" key="3">
    <source>
        <dbReference type="Proteomes" id="UP000241912"/>
    </source>
</evidence>
<dbReference type="InterPro" id="IPR036034">
    <property type="entry name" value="PDZ_sf"/>
</dbReference>
<accession>A0A2P7NW27</accession>
<gene>
    <name evidence="2" type="ORF">C7H79_07155</name>
</gene>
<dbReference type="InterPro" id="IPR045175">
    <property type="entry name" value="M28_fam"/>
</dbReference>
<dbReference type="Pfam" id="PF01433">
    <property type="entry name" value="Peptidase_M1"/>
    <property type="match status" value="1"/>
</dbReference>
<dbReference type="PANTHER" id="PTHR12147">
    <property type="entry name" value="METALLOPEPTIDASE M28 FAMILY MEMBER"/>
    <property type="match status" value="1"/>
</dbReference>
<dbReference type="InterPro" id="IPR007484">
    <property type="entry name" value="Peptidase_M28"/>
</dbReference>
<reference evidence="2 3" key="1">
    <citation type="submission" date="2018-03" db="EMBL/GenBank/DDBJ databases">
        <title>Draft genome of Nitrosomonas supralitoralis APG5.</title>
        <authorList>
            <person name="Urakawa H."/>
            <person name="Lopez J.V."/>
        </authorList>
    </citation>
    <scope>NUCLEOTIDE SEQUENCE [LARGE SCALE GENOMIC DNA]</scope>
    <source>
        <strain evidence="2 3">APG5</strain>
    </source>
</reference>
<proteinExistence type="predicted"/>
<dbReference type="InterPro" id="IPR014782">
    <property type="entry name" value="Peptidase_M1_dom"/>
</dbReference>
<dbReference type="EMBL" id="PXXU01000016">
    <property type="protein sequence ID" value="PSJ17672.1"/>
    <property type="molecule type" value="Genomic_DNA"/>
</dbReference>
<dbReference type="PANTHER" id="PTHR12147:SF26">
    <property type="entry name" value="PEPTIDASE M28 DOMAIN-CONTAINING PROTEIN"/>
    <property type="match status" value="1"/>
</dbReference>
<dbReference type="Gene3D" id="2.30.42.10">
    <property type="match status" value="1"/>
</dbReference>
<dbReference type="Gene3D" id="3.40.630.10">
    <property type="entry name" value="Zn peptidases"/>
    <property type="match status" value="1"/>
</dbReference>
<dbReference type="Pfam" id="PF04389">
    <property type="entry name" value="Peptidase_M28"/>
    <property type="match status" value="1"/>
</dbReference>
<protein>
    <submittedName>
        <fullName evidence="2">Signal protein PDZ</fullName>
    </submittedName>
</protein>
<feature type="domain" description="PDZ" evidence="1">
    <location>
        <begin position="1045"/>
        <end position="1117"/>
    </location>
</feature>
<dbReference type="SMART" id="SM00228">
    <property type="entry name" value="PDZ"/>
    <property type="match status" value="1"/>
</dbReference>
<dbReference type="Pfam" id="PF13180">
    <property type="entry name" value="PDZ_2"/>
    <property type="match status" value="1"/>
</dbReference>
<dbReference type="AlphaFoldDB" id="A0A2P7NW27"/>
<evidence type="ECO:0000313" key="2">
    <source>
        <dbReference type="EMBL" id="PSJ17672.1"/>
    </source>
</evidence>
<dbReference type="GO" id="GO:0008235">
    <property type="term" value="F:metalloexopeptidase activity"/>
    <property type="evidence" value="ECO:0007669"/>
    <property type="project" value="InterPro"/>
</dbReference>
<dbReference type="Proteomes" id="UP000241912">
    <property type="component" value="Unassembled WGS sequence"/>
</dbReference>
<dbReference type="RefSeq" id="WP_106706605.1">
    <property type="nucleotide sequence ID" value="NZ_PXXU01000016.1"/>
</dbReference>
<evidence type="ECO:0000259" key="1">
    <source>
        <dbReference type="SMART" id="SM00228"/>
    </source>
</evidence>
<comment type="caution">
    <text evidence="2">The sequence shown here is derived from an EMBL/GenBank/DDBJ whole genome shotgun (WGS) entry which is preliminary data.</text>
</comment>
<sequence>MQKLINFGVACIFIIGHMFYSMVPSASASTFHHQMEIQLWPDTSEIRVKDLIQIPDWVRNAKEPVQLEFFLHAGLTITNIEDAAIEADKNEVALKARSISIRRYTVTLPPNQHAFKLQFSGKIHHAVHGPGREYSRSFGSTPGMISPEGVFLANSSVWYPQFGDALVSFQLDIQVPSDWDVVSQGTLLRENRTSATQQHVVWEEKQPQDDIYLVAGRYQRYTQSAGAVNALVYLRSSDPALAQKYLDATAQYIAMYNKLIGPYPYSKFALVENFWESGYGMPSFTLLGPRVIRFPFILHSSYPHEILHNYWGNGVFVDYARGNWAEGLTAYLADHLVNEQRGKGDEYRRDVLQKYADFVSKEKDFPIIRFISRHSASSEAIGYGKTMMFFHMLRQELGDEAFTRVLRQFYKQFKFKQATFADLLAAFNTTTGQDFSQQFEQWVHRAGAPDLVLRNAETERTAQGFKLTLTVEQTQPGDLYRLRVPISVTLEGEDMALESQISVDRRTQTIEMDFSNRPIHIDLDPHFDVFRRLDSREIPSALSQGFGAEKPLLILPSRENQTVLAAYRDLAMNWQKTQSSPLEIITDDQLQTLPADRTIWIMGWQNKFADAVTKTLADRGVAYQHKQLQLNQKNYPQTDHAVVLTTRQPSNPDKTLLWAAADNPKAIAELANKLPHYRKYSYLVFKGDELTNIDKGQWPITQSPLTQWIKQKDSHPVDRLHTGITKPRRALAELPPAFSESRMMEDITHLASDLFKGRELGTPELDTVAAYIAKHFQQIGLIPGGDGNSYFQTWRQDVGAPKGNVSMRNVIGILPGTNPQLAGQSLVIGAHYDHLGMGWPDVRAAHQGKIHYGADDNASGIAVMLELARQIAPKWQPERTVIFVAFTGEEANLLGSRHYIGNSKDYPTDKIIAMLNLDTVGRLENNPVTVFGTGTARELVHIFRGAGFVTGIPVNAVQDDFGSSDQTAFIQAGIPAVQFFASAHEDFHAPGDTADKIDSAGLVKIAAILKEATEYLANRIEPLTVTLPTQAAQTELTGSREKRTASLGTIPDFSYTGRGVRVDNVNLDSPAQQAQLLPGDILIQLAGQPISDLAAYANILRTLKAGEKTELKFQRNGEVNTVEVVLVER</sequence>
<keyword evidence="3" id="KW-1185">Reference proteome</keyword>
<dbReference type="GO" id="GO:0006508">
    <property type="term" value="P:proteolysis"/>
    <property type="evidence" value="ECO:0007669"/>
    <property type="project" value="InterPro"/>
</dbReference>
<dbReference type="Gene3D" id="1.10.390.10">
    <property type="entry name" value="Neutral Protease Domain 2"/>
    <property type="match status" value="1"/>
</dbReference>
<dbReference type="OrthoDB" id="9762302at2"/>
<dbReference type="SUPFAM" id="SSF55486">
    <property type="entry name" value="Metalloproteases ('zincins'), catalytic domain"/>
    <property type="match status" value="1"/>
</dbReference>
<dbReference type="SUPFAM" id="SSF50156">
    <property type="entry name" value="PDZ domain-like"/>
    <property type="match status" value="1"/>
</dbReference>
<dbReference type="SUPFAM" id="SSF53187">
    <property type="entry name" value="Zn-dependent exopeptidases"/>
    <property type="match status" value="1"/>
</dbReference>